<comment type="caution">
    <text evidence="2">The sequence shown here is derived from an EMBL/GenBank/DDBJ whole genome shotgun (WGS) entry which is preliminary data.</text>
</comment>
<dbReference type="Proteomes" id="UP001597508">
    <property type="component" value="Unassembled WGS sequence"/>
</dbReference>
<keyword evidence="3" id="KW-1185">Reference proteome</keyword>
<feature type="non-terminal residue" evidence="2">
    <location>
        <position position="83"/>
    </location>
</feature>
<name>A0ABW5LY55_9FLAO</name>
<gene>
    <name evidence="2" type="ORF">ACFSRZ_16580</name>
</gene>
<reference evidence="3" key="1">
    <citation type="journal article" date="2019" name="Int. J. Syst. Evol. Microbiol.">
        <title>The Global Catalogue of Microorganisms (GCM) 10K type strain sequencing project: providing services to taxonomists for standard genome sequencing and annotation.</title>
        <authorList>
            <consortium name="The Broad Institute Genomics Platform"/>
            <consortium name="The Broad Institute Genome Sequencing Center for Infectious Disease"/>
            <person name="Wu L."/>
            <person name="Ma J."/>
        </authorList>
    </citation>
    <scope>NUCLEOTIDE SEQUENCE [LARGE SCALE GENOMIC DNA]</scope>
    <source>
        <strain evidence="3">KCTC 52127</strain>
    </source>
</reference>
<proteinExistence type="predicted"/>
<dbReference type="RefSeq" id="WP_379667700.1">
    <property type="nucleotide sequence ID" value="NZ_JBHULH010000014.1"/>
</dbReference>
<organism evidence="2 3">
    <name type="scientific">Pseudotenacibaculum haliotis</name>
    <dbReference type="NCBI Taxonomy" id="1862138"/>
    <lineage>
        <taxon>Bacteria</taxon>
        <taxon>Pseudomonadati</taxon>
        <taxon>Bacteroidota</taxon>
        <taxon>Flavobacteriia</taxon>
        <taxon>Flavobacteriales</taxon>
        <taxon>Flavobacteriaceae</taxon>
        <taxon>Pseudotenacibaculum</taxon>
    </lineage>
</organism>
<sequence>MNSLIFLTGPVSTLNPIKSCRNTRIELANFLSKNYSKISCELRLFLKAGANVKTIFLFAITFLIFFRFFLRLKKKTQTPKQTS</sequence>
<evidence type="ECO:0000313" key="3">
    <source>
        <dbReference type="Proteomes" id="UP001597508"/>
    </source>
</evidence>
<feature type="transmembrane region" description="Helical" evidence="1">
    <location>
        <begin position="52"/>
        <end position="70"/>
    </location>
</feature>
<keyword evidence="1" id="KW-0472">Membrane</keyword>
<accession>A0ABW5LY55</accession>
<evidence type="ECO:0000256" key="1">
    <source>
        <dbReference type="SAM" id="Phobius"/>
    </source>
</evidence>
<keyword evidence="1" id="KW-0812">Transmembrane</keyword>
<dbReference type="EMBL" id="JBHULH010000014">
    <property type="protein sequence ID" value="MFD2568993.1"/>
    <property type="molecule type" value="Genomic_DNA"/>
</dbReference>
<protein>
    <submittedName>
        <fullName evidence="2">Uncharacterized protein</fullName>
    </submittedName>
</protein>
<evidence type="ECO:0000313" key="2">
    <source>
        <dbReference type="EMBL" id="MFD2568993.1"/>
    </source>
</evidence>
<keyword evidence="1" id="KW-1133">Transmembrane helix</keyword>